<dbReference type="EMBL" id="PNBA02000011">
    <property type="protein sequence ID" value="KAG6408248.1"/>
    <property type="molecule type" value="Genomic_DNA"/>
</dbReference>
<evidence type="ECO:0000256" key="3">
    <source>
        <dbReference type="ARBA" id="ARBA00022640"/>
    </source>
</evidence>
<evidence type="ECO:0000256" key="1">
    <source>
        <dbReference type="ARBA" id="ARBA00004229"/>
    </source>
</evidence>
<evidence type="ECO:0000259" key="7">
    <source>
        <dbReference type="Pfam" id="PF00542"/>
    </source>
</evidence>
<dbReference type="Pfam" id="PF00542">
    <property type="entry name" value="Ribosomal_L12"/>
    <property type="match status" value="1"/>
</dbReference>
<name>A0A8X8X7I5_SALSN</name>
<evidence type="ECO:0000256" key="2">
    <source>
        <dbReference type="ARBA" id="ARBA00022528"/>
    </source>
</evidence>
<evidence type="ECO:0000256" key="4">
    <source>
        <dbReference type="ARBA" id="ARBA00022980"/>
    </source>
</evidence>
<dbReference type="PANTHER" id="PTHR45987:SF26">
    <property type="entry name" value="LARGE RIBOSOMAL SUBUNIT PROTEIN BL12CX-RELATED"/>
    <property type="match status" value="1"/>
</dbReference>
<dbReference type="SUPFAM" id="SSF54736">
    <property type="entry name" value="ClpS-like"/>
    <property type="match status" value="1"/>
</dbReference>
<dbReference type="Gene3D" id="3.30.1390.10">
    <property type="match status" value="1"/>
</dbReference>
<evidence type="ECO:0000313" key="8">
    <source>
        <dbReference type="EMBL" id="KAG6408248.1"/>
    </source>
</evidence>
<dbReference type="GO" id="GO:0003735">
    <property type="term" value="F:structural constituent of ribosome"/>
    <property type="evidence" value="ECO:0007669"/>
    <property type="project" value="InterPro"/>
</dbReference>
<gene>
    <name evidence="8" type="ORF">SASPL_131252</name>
</gene>
<dbReference type="InterPro" id="IPR000206">
    <property type="entry name" value="Ribosomal_bL12"/>
</dbReference>
<dbReference type="Gene3D" id="1.20.5.710">
    <property type="entry name" value="Single helix bin"/>
    <property type="match status" value="1"/>
</dbReference>
<dbReference type="SUPFAM" id="SSF48300">
    <property type="entry name" value="Ribosomal protein L7/12, oligomerisation (N-terminal) domain"/>
    <property type="match status" value="1"/>
</dbReference>
<dbReference type="AlphaFoldDB" id="A0A8X8X7I5"/>
<dbReference type="Proteomes" id="UP000298416">
    <property type="component" value="Unassembled WGS sequence"/>
</dbReference>
<accession>A0A8X8X7I5</accession>
<dbReference type="InterPro" id="IPR036235">
    <property type="entry name" value="Ribosomal_bL12_oligo_N_sf"/>
</dbReference>
<keyword evidence="4" id="KW-0689">Ribosomal protein</keyword>
<feature type="region of interest" description="Disordered" evidence="6">
    <location>
        <begin position="22"/>
        <end position="47"/>
    </location>
</feature>
<dbReference type="CDD" id="cd00387">
    <property type="entry name" value="Ribosomal_L7_L12"/>
    <property type="match status" value="1"/>
</dbReference>
<dbReference type="GO" id="GO:0009507">
    <property type="term" value="C:chloroplast"/>
    <property type="evidence" value="ECO:0007669"/>
    <property type="project" value="UniProtKB-SubCell"/>
</dbReference>
<proteinExistence type="predicted"/>
<dbReference type="PANTHER" id="PTHR45987">
    <property type="entry name" value="39S RIBOSOMAL PROTEIN L12"/>
    <property type="match status" value="1"/>
</dbReference>
<dbReference type="GO" id="GO:0003729">
    <property type="term" value="F:mRNA binding"/>
    <property type="evidence" value="ECO:0007669"/>
    <property type="project" value="TreeGrafter"/>
</dbReference>
<comment type="caution">
    <text evidence="8">The sequence shown here is derived from an EMBL/GenBank/DDBJ whole genome shotgun (WGS) entry which is preliminary data.</text>
</comment>
<keyword evidence="3" id="KW-0934">Plastid</keyword>
<keyword evidence="5" id="KW-0687">Ribonucleoprotein</keyword>
<evidence type="ECO:0000313" key="9">
    <source>
        <dbReference type="Proteomes" id="UP000298416"/>
    </source>
</evidence>
<dbReference type="InterPro" id="IPR014719">
    <property type="entry name" value="Ribosomal_bL12_C/ClpS-like"/>
</dbReference>
<protein>
    <recommendedName>
        <fullName evidence="7">Large ribosomal subunit protein bL12 C-terminal domain-containing protein</fullName>
    </recommendedName>
</protein>
<keyword evidence="2" id="KW-0150">Chloroplast</keyword>
<comment type="subcellular location">
    <subcellularLocation>
        <location evidence="1">Plastid</location>
        <location evidence="1">Chloroplast</location>
    </subcellularLocation>
</comment>
<organism evidence="8">
    <name type="scientific">Salvia splendens</name>
    <name type="common">Scarlet sage</name>
    <dbReference type="NCBI Taxonomy" id="180675"/>
    <lineage>
        <taxon>Eukaryota</taxon>
        <taxon>Viridiplantae</taxon>
        <taxon>Streptophyta</taxon>
        <taxon>Embryophyta</taxon>
        <taxon>Tracheophyta</taxon>
        <taxon>Spermatophyta</taxon>
        <taxon>Magnoliopsida</taxon>
        <taxon>eudicotyledons</taxon>
        <taxon>Gunneridae</taxon>
        <taxon>Pentapetalae</taxon>
        <taxon>asterids</taxon>
        <taxon>lamiids</taxon>
        <taxon>Lamiales</taxon>
        <taxon>Lamiaceae</taxon>
        <taxon>Nepetoideae</taxon>
        <taxon>Mentheae</taxon>
        <taxon>Salviinae</taxon>
        <taxon>Salvia</taxon>
        <taxon>Salvia subgen. Calosphace</taxon>
        <taxon>core Calosphace</taxon>
    </lineage>
</organism>
<dbReference type="GO" id="GO:0005840">
    <property type="term" value="C:ribosome"/>
    <property type="evidence" value="ECO:0007669"/>
    <property type="project" value="UniProtKB-KW"/>
</dbReference>
<feature type="domain" description="Large ribosomal subunit protein bL12 C-terminal" evidence="7">
    <location>
        <begin position="90"/>
        <end position="141"/>
    </location>
</feature>
<feature type="compositionally biased region" description="Pro residues" evidence="6">
    <location>
        <begin position="31"/>
        <end position="45"/>
    </location>
</feature>
<dbReference type="InterPro" id="IPR013823">
    <property type="entry name" value="Ribosomal_bL12_C"/>
</dbReference>
<dbReference type="GO" id="GO:1990904">
    <property type="term" value="C:ribonucleoprotein complex"/>
    <property type="evidence" value="ECO:0007669"/>
    <property type="project" value="UniProtKB-KW"/>
</dbReference>
<sequence>MQTVKTQFNLLYPYYRSPTPTFPATPSNFPSKPPPPPPHHTPPPFAAVDAPKKVVELGDQISNLTLADTQKLVEYLQDKLGVSAASFAPFDVVIDDVPSNSRIATIKVVRALTSLALKEAKKLIEGLPKKFKERVCKWKAFNFANAYERSTTLSSIRGCSPDGIEKRLQSEIDDTVDDVIPVALAKRFRDRLAEGAPSAVAGDAEKKQLKGRKPNRLYCRRPPLEFFNYLKQLNPRQKRAVTEIGFGALLPMFPTSLSLPSDLYSVVTVGELESSALRLSSSLSAAAIRRSRDSPSSLLISHRCHH</sequence>
<reference evidence="8" key="1">
    <citation type="submission" date="2018-01" db="EMBL/GenBank/DDBJ databases">
        <authorList>
            <person name="Mao J.F."/>
        </authorList>
    </citation>
    <scope>NUCLEOTIDE SEQUENCE</scope>
    <source>
        <strain evidence="8">Huo1</strain>
        <tissue evidence="8">Leaf</tissue>
    </source>
</reference>
<evidence type="ECO:0000256" key="6">
    <source>
        <dbReference type="SAM" id="MobiDB-lite"/>
    </source>
</evidence>
<dbReference type="GO" id="GO:0006412">
    <property type="term" value="P:translation"/>
    <property type="evidence" value="ECO:0007669"/>
    <property type="project" value="InterPro"/>
</dbReference>
<keyword evidence="9" id="KW-1185">Reference proteome</keyword>
<reference evidence="8" key="2">
    <citation type="submission" date="2020-08" db="EMBL/GenBank/DDBJ databases">
        <title>Plant Genome Project.</title>
        <authorList>
            <person name="Zhang R.-G."/>
        </authorList>
    </citation>
    <scope>NUCLEOTIDE SEQUENCE</scope>
    <source>
        <strain evidence="8">Huo1</strain>
        <tissue evidence="8">Leaf</tissue>
    </source>
</reference>
<evidence type="ECO:0000256" key="5">
    <source>
        <dbReference type="ARBA" id="ARBA00023274"/>
    </source>
</evidence>